<keyword evidence="6" id="KW-0964">Secreted</keyword>
<dbReference type="PANTHER" id="PTHR46032:SF6">
    <property type="entry name" value="CMP-N-ACETYLNEURAMINATE-BETA-GALACTOSAMIDE-ALPHA-2,3-SIALYLTRANSFERASE 1"/>
    <property type="match status" value="1"/>
</dbReference>
<dbReference type="EC" id="2.4.3.4" evidence="19"/>
<accession>A0AAY5KU02</accession>
<evidence type="ECO:0000256" key="40">
    <source>
        <dbReference type="SAM" id="Phobius"/>
    </source>
</evidence>
<evidence type="ECO:0000256" key="33">
    <source>
        <dbReference type="ARBA" id="ARBA00062545"/>
    </source>
</evidence>
<protein>
    <recommendedName>
        <fullName evidence="20">CMP-N-acetylneuraminate-beta-galactosamide-alpha-2,3-sialyltransferase 1</fullName>
        <ecNumber evidence="18">2.4.3.2</ecNumber>
        <ecNumber evidence="19">2.4.3.4</ecNumber>
    </recommendedName>
    <alternativeName>
        <fullName evidence="34">CMP-N-acetylneuraminate-beta-galactosamide-alpha-2,3-sialyltransferase 2</fullName>
    </alternativeName>
    <alternativeName>
        <fullName evidence="27">Gal-NAc6S</fullName>
    </alternativeName>
    <alternativeName>
        <fullName evidence="24">Gal-beta-1,3-GalNAc-alpha-2,3-sialyltransferase</fullName>
    </alternativeName>
    <alternativeName>
        <fullName evidence="26">Monosialoganglioside sialyltransferase</fullName>
    </alternativeName>
    <alternativeName>
        <fullName evidence="22">ST3Gal I</fullName>
    </alternativeName>
    <alternativeName>
        <fullName evidence="35">ST3Gal II</fullName>
    </alternativeName>
    <alternativeName>
        <fullName evidence="23">ST3GalA.1</fullName>
    </alternativeName>
    <alternativeName>
        <fullName evidence="36">ST3GalA.2</fullName>
    </alternativeName>
    <alternativeName>
        <fullName evidence="21">ST3O</fullName>
    </alternativeName>
    <alternativeName>
        <fullName evidence="25">Sialyltransferase 4A</fullName>
    </alternativeName>
    <alternativeName>
        <fullName evidence="37">Sialyltransferase 4B</fullName>
    </alternativeName>
</protein>
<comment type="pathway">
    <text evidence="4">Glycolipid biosynthesis.</text>
</comment>
<dbReference type="FunFam" id="3.90.1480.20:FF:000002">
    <property type="entry name" value="CMP-N-acetylneuraminate-beta-galactosamide- alpha-2,3-sialyltransferase 2"/>
    <property type="match status" value="1"/>
</dbReference>
<comment type="similarity">
    <text evidence="5">Belongs to the glycosyltransferase 29 family.</text>
</comment>
<feature type="transmembrane region" description="Helical" evidence="40">
    <location>
        <begin position="31"/>
        <end position="50"/>
    </location>
</feature>
<dbReference type="PANTHER" id="PTHR46032">
    <property type="entry name" value="ALPHA-2,3-SIALYLTRANSFERASE ST3GAL I ISOFORM X1"/>
    <property type="match status" value="1"/>
</dbReference>
<evidence type="ECO:0000256" key="1">
    <source>
        <dbReference type="ARBA" id="ARBA00004447"/>
    </source>
</evidence>
<evidence type="ECO:0000256" key="39">
    <source>
        <dbReference type="PIRSR" id="PIRSR005557-2"/>
    </source>
</evidence>
<evidence type="ECO:0000256" key="6">
    <source>
        <dbReference type="ARBA" id="ARBA00022525"/>
    </source>
</evidence>
<name>A0AAY5KU02_ESOLU</name>
<dbReference type="GO" id="GO:0005576">
    <property type="term" value="C:extracellular region"/>
    <property type="evidence" value="ECO:0007669"/>
    <property type="project" value="UniProtKB-SubCell"/>
</dbReference>
<evidence type="ECO:0000256" key="19">
    <source>
        <dbReference type="ARBA" id="ARBA00039107"/>
    </source>
</evidence>
<feature type="binding site" evidence="38">
    <location>
        <position position="313"/>
    </location>
    <ligand>
        <name>substrate</name>
    </ligand>
</feature>
<dbReference type="GO" id="GO:0097503">
    <property type="term" value="P:sialylation"/>
    <property type="evidence" value="ECO:0007669"/>
    <property type="project" value="TreeGrafter"/>
</dbReference>
<evidence type="ECO:0000256" key="14">
    <source>
        <dbReference type="ARBA" id="ARBA00023136"/>
    </source>
</evidence>
<evidence type="ECO:0000256" key="23">
    <source>
        <dbReference type="ARBA" id="ARBA00042022"/>
    </source>
</evidence>
<dbReference type="Gene3D" id="3.90.1480.20">
    <property type="entry name" value="Glycosyl transferase family 29"/>
    <property type="match status" value="1"/>
</dbReference>
<evidence type="ECO:0000256" key="28">
    <source>
        <dbReference type="ARBA" id="ARBA00043673"/>
    </source>
</evidence>
<feature type="binding site" evidence="38">
    <location>
        <position position="304"/>
    </location>
    <ligand>
        <name>substrate</name>
    </ligand>
</feature>
<evidence type="ECO:0000256" key="21">
    <source>
        <dbReference type="ARBA" id="ARBA00041507"/>
    </source>
</evidence>
<evidence type="ECO:0000256" key="9">
    <source>
        <dbReference type="ARBA" id="ARBA00022692"/>
    </source>
</evidence>
<comment type="catalytic activity">
    <reaction evidence="32">
        <text>a globoside GalGb4Cer + CMP-N-acetyl-beta-neuraminate = a globoside MSGG + CMP + H(+)</text>
        <dbReference type="Rhea" id="RHEA:65372"/>
        <dbReference type="ChEBI" id="CHEBI:15378"/>
        <dbReference type="ChEBI" id="CHEBI:57812"/>
        <dbReference type="ChEBI" id="CHEBI:60377"/>
        <dbReference type="ChEBI" id="CHEBI:140623"/>
        <dbReference type="ChEBI" id="CHEBI:140691"/>
    </reaction>
    <physiologicalReaction direction="left-to-right" evidence="32">
        <dbReference type="Rhea" id="RHEA:65373"/>
    </physiologicalReaction>
</comment>
<dbReference type="GO" id="GO:0047288">
    <property type="term" value="F:beta-D-galactosyl-(1-&gt;3)-N-acetyl-beta-D-galactosaminide alpha-2,3- sialyltransferase"/>
    <property type="evidence" value="ECO:0007669"/>
    <property type="project" value="UniProtKB-EC"/>
</dbReference>
<evidence type="ECO:0000256" key="16">
    <source>
        <dbReference type="ARBA" id="ARBA00023180"/>
    </source>
</evidence>
<sequence length="354" mass="41283">MCIFPFPHFPRKLSFTCHYAMSLLKRRKIRAFTVLFCIVTFTMFLFSYTLHDPSLYFFKYPFRLPDSFFSKGQCGCQQCMTELDDDPWFTERFNLSVHPLLTRRNSLLTDDTYRWWQWLQAEQQPANFSEVVEKLFQVIPDADLYMDAGPERCRTCAVVGNSGNLKGTRYGTLIDSNDVIIRMNQAPTSGYEEDVGSRTTHHVMYPESAIDLDNTTSLLLIPFKTLDLQWIISALTTGSIQHTYIPVQSRIKANRDRVLIYSPTFFKYVYDTWLENHGRYPSTGFLSLLFAIHICDTVSVYGFGSDHYGNWHHYWEENNMGGAFRHTGVHDGDYEYNITLLLADKHKIKMFKGR</sequence>
<evidence type="ECO:0000256" key="10">
    <source>
        <dbReference type="ARBA" id="ARBA00022968"/>
    </source>
</evidence>
<comment type="catalytic activity">
    <reaction evidence="17">
        <text>a beta-D-galactosyl-(1-&gt;3)-N-acetyl-alpha-D-galactosaminyl derivative + CMP-N-acetyl-beta-neuraminate = an N-acetyl-alpha-neuraminyl-(2-&gt;3)-beta-D-galactosyl-(1-&gt;3)-N-acetyl-alpha-D-galactosaminyl derivative + CMP + H(+)</text>
        <dbReference type="Rhea" id="RHEA:21616"/>
        <dbReference type="ChEBI" id="CHEBI:15378"/>
        <dbReference type="ChEBI" id="CHEBI:57812"/>
        <dbReference type="ChEBI" id="CHEBI:60377"/>
        <dbReference type="ChEBI" id="CHEBI:133470"/>
        <dbReference type="ChEBI" id="CHEBI:139596"/>
        <dbReference type="EC" id="2.4.3.4"/>
    </reaction>
    <physiologicalReaction direction="left-to-right" evidence="17">
        <dbReference type="Rhea" id="RHEA:21617"/>
    </physiologicalReaction>
</comment>
<keyword evidence="16" id="KW-0325">Glycoprotein</keyword>
<evidence type="ECO:0000256" key="3">
    <source>
        <dbReference type="ARBA" id="ARBA00004922"/>
    </source>
</evidence>
<keyword evidence="7" id="KW-0328">Glycosyltransferase</keyword>
<keyword evidence="13" id="KW-0443">Lipid metabolism</keyword>
<evidence type="ECO:0000256" key="2">
    <source>
        <dbReference type="ARBA" id="ARBA00004613"/>
    </source>
</evidence>
<keyword evidence="11 40" id="KW-1133">Transmembrane helix</keyword>
<reference evidence="41 42" key="1">
    <citation type="submission" date="2020-02" db="EMBL/GenBank/DDBJ databases">
        <title>Esox lucius (northern pike) genome, fEsoLuc1, primary haplotype.</title>
        <authorList>
            <person name="Myers G."/>
            <person name="Karagic N."/>
            <person name="Meyer A."/>
            <person name="Pippel M."/>
            <person name="Reichard M."/>
            <person name="Winkler S."/>
            <person name="Tracey A."/>
            <person name="Sims Y."/>
            <person name="Howe K."/>
            <person name="Rhie A."/>
            <person name="Formenti G."/>
            <person name="Durbin R."/>
            <person name="Fedrigo O."/>
            <person name="Jarvis E.D."/>
        </authorList>
    </citation>
    <scope>NUCLEOTIDE SEQUENCE [LARGE SCALE GENOMIC DNA]</scope>
</reference>
<evidence type="ECO:0000256" key="25">
    <source>
        <dbReference type="ARBA" id="ARBA00042682"/>
    </source>
</evidence>
<evidence type="ECO:0000256" key="7">
    <source>
        <dbReference type="ARBA" id="ARBA00022676"/>
    </source>
</evidence>
<dbReference type="InterPro" id="IPR051757">
    <property type="entry name" value="Beta-gal_alpha2-3_sialyltrans"/>
</dbReference>
<dbReference type="GO" id="GO:0032580">
    <property type="term" value="C:Golgi cisterna membrane"/>
    <property type="evidence" value="ECO:0007669"/>
    <property type="project" value="UniProtKB-SubCell"/>
</dbReference>
<evidence type="ECO:0000256" key="37">
    <source>
        <dbReference type="ARBA" id="ARBA00082805"/>
    </source>
</evidence>
<dbReference type="PIRSF" id="PIRSF005557">
    <property type="entry name" value="Sialyl_trans"/>
    <property type="match status" value="1"/>
</dbReference>
<feature type="binding site" evidence="38">
    <location>
        <position position="244"/>
    </location>
    <ligand>
        <name>substrate</name>
    </ligand>
</feature>
<dbReference type="Pfam" id="PF00777">
    <property type="entry name" value="Glyco_transf_29"/>
    <property type="match status" value="1"/>
</dbReference>
<feature type="binding site" evidence="38">
    <location>
        <position position="161"/>
    </location>
    <ligand>
        <name>substrate</name>
    </ligand>
</feature>
<reference evidence="41" key="3">
    <citation type="submission" date="2025-09" db="UniProtKB">
        <authorList>
            <consortium name="Ensembl"/>
        </authorList>
    </citation>
    <scope>IDENTIFICATION</scope>
</reference>
<comment type="pathway">
    <text evidence="3">Protein modification; protein glycosylation.</text>
</comment>
<comment type="catalytic activity">
    <reaction evidence="29">
        <text>a ganglioside GM1 (d18:1(4E)) + CMP-N-acetyl-beta-neuraminate = a ganglioside GD1a (d18:1(4E)) + CMP + H(+)</text>
        <dbReference type="Rhea" id="RHEA:18021"/>
        <dbReference type="ChEBI" id="CHEBI:15378"/>
        <dbReference type="ChEBI" id="CHEBI:57812"/>
        <dbReference type="ChEBI" id="CHEBI:60377"/>
        <dbReference type="ChEBI" id="CHEBI:77709"/>
        <dbReference type="ChEBI" id="CHEBI:78445"/>
        <dbReference type="EC" id="2.4.3.2"/>
    </reaction>
    <physiologicalReaction direction="left-to-right" evidence="29">
        <dbReference type="Rhea" id="RHEA:18022"/>
    </physiologicalReaction>
</comment>
<keyword evidence="42" id="KW-1185">Reference proteome</keyword>
<dbReference type="CDD" id="cd23966">
    <property type="entry name" value="GT29_ST3GAL1_2"/>
    <property type="match status" value="1"/>
</dbReference>
<comment type="catalytic activity">
    <reaction evidence="30">
        <text>a ganglioside GA1 + CMP-N-acetyl-beta-neuraminate = a ganglioside GM1b + CMP + H(+)</text>
        <dbReference type="Rhea" id="RHEA:48244"/>
        <dbReference type="ChEBI" id="CHEBI:15378"/>
        <dbReference type="ChEBI" id="CHEBI:57812"/>
        <dbReference type="ChEBI" id="CHEBI:60377"/>
        <dbReference type="ChEBI" id="CHEBI:88069"/>
        <dbReference type="ChEBI" id="CHEBI:90151"/>
    </reaction>
    <physiologicalReaction direction="left-to-right" evidence="30">
        <dbReference type="Rhea" id="RHEA:48245"/>
    </physiologicalReaction>
</comment>
<gene>
    <name evidence="41" type="primary">ST3GAL1</name>
</gene>
<evidence type="ECO:0000256" key="8">
    <source>
        <dbReference type="ARBA" id="ARBA00022679"/>
    </source>
</evidence>
<evidence type="ECO:0000313" key="42">
    <source>
        <dbReference type="Proteomes" id="UP000265140"/>
    </source>
</evidence>
<evidence type="ECO:0000256" key="18">
    <source>
        <dbReference type="ARBA" id="ARBA00039106"/>
    </source>
</evidence>
<comment type="subcellular location">
    <subcellularLocation>
        <location evidence="1">Golgi apparatus</location>
        <location evidence="1">Golgi stack membrane</location>
        <topology evidence="1">Single-pass type II membrane protein</topology>
    </subcellularLocation>
    <subcellularLocation>
        <location evidence="2">Secreted</location>
    </subcellularLocation>
</comment>
<evidence type="ECO:0000256" key="31">
    <source>
        <dbReference type="ARBA" id="ARBA00047509"/>
    </source>
</evidence>
<dbReference type="Proteomes" id="UP000265140">
    <property type="component" value="Chromosome 10"/>
</dbReference>
<evidence type="ECO:0000256" key="32">
    <source>
        <dbReference type="ARBA" id="ARBA00052027"/>
    </source>
</evidence>
<evidence type="ECO:0000256" key="34">
    <source>
        <dbReference type="ARBA" id="ARBA00072809"/>
    </source>
</evidence>
<evidence type="ECO:0000256" key="12">
    <source>
        <dbReference type="ARBA" id="ARBA00023034"/>
    </source>
</evidence>
<comment type="catalytic activity">
    <reaction evidence="28">
        <text>a ganglioside GA1 (d18:1(4E)) + CMP-N-acetyl-beta-neuraminate = a ganglioside GM1b (d18:1(4E)) + CMP + H(+)</text>
        <dbReference type="Rhea" id="RHEA:47560"/>
        <dbReference type="ChEBI" id="CHEBI:15378"/>
        <dbReference type="ChEBI" id="CHEBI:27938"/>
        <dbReference type="ChEBI" id="CHEBI:57812"/>
        <dbReference type="ChEBI" id="CHEBI:60377"/>
        <dbReference type="ChEBI" id="CHEBI:78568"/>
    </reaction>
    <physiologicalReaction direction="left-to-right" evidence="28">
        <dbReference type="Rhea" id="RHEA:47561"/>
    </physiologicalReaction>
</comment>
<keyword evidence="12" id="KW-0333">Golgi apparatus</keyword>
<keyword evidence="10" id="KW-0735">Signal-anchor</keyword>
<proteinExistence type="inferred from homology"/>
<evidence type="ECO:0000256" key="24">
    <source>
        <dbReference type="ARBA" id="ARBA00042448"/>
    </source>
</evidence>
<feature type="binding site" evidence="38">
    <location>
        <position position="330"/>
    </location>
    <ligand>
        <name>substrate</name>
    </ligand>
</feature>
<feature type="binding site" evidence="38">
    <location>
        <position position="280"/>
    </location>
    <ligand>
        <name>substrate</name>
    </ligand>
</feature>
<dbReference type="GO" id="GO:0003836">
    <property type="term" value="F:beta-galactoside (CMP) alpha-2,3-sialyltransferase activity"/>
    <property type="evidence" value="ECO:0007669"/>
    <property type="project" value="UniProtKB-EC"/>
</dbReference>
<dbReference type="InterPro" id="IPR012163">
    <property type="entry name" value="Sialyl_trans"/>
</dbReference>
<keyword evidence="9 40" id="KW-0812">Transmembrane</keyword>
<dbReference type="AlphaFoldDB" id="A0AAY5KU02"/>
<feature type="disulfide bond" evidence="39">
    <location>
        <begin position="156"/>
        <end position="295"/>
    </location>
</feature>
<evidence type="ECO:0000256" key="20">
    <source>
        <dbReference type="ARBA" id="ARBA00040101"/>
    </source>
</evidence>
<dbReference type="EC" id="2.4.3.2" evidence="18"/>
<keyword evidence="15" id="KW-1015">Disulfide bond</keyword>
<evidence type="ECO:0000256" key="4">
    <source>
        <dbReference type="ARBA" id="ARBA00004934"/>
    </source>
</evidence>
<organism evidence="41 42">
    <name type="scientific">Esox lucius</name>
    <name type="common">Northern pike</name>
    <dbReference type="NCBI Taxonomy" id="8010"/>
    <lineage>
        <taxon>Eukaryota</taxon>
        <taxon>Metazoa</taxon>
        <taxon>Chordata</taxon>
        <taxon>Craniata</taxon>
        <taxon>Vertebrata</taxon>
        <taxon>Euteleostomi</taxon>
        <taxon>Actinopterygii</taxon>
        <taxon>Neopterygii</taxon>
        <taxon>Teleostei</taxon>
        <taxon>Protacanthopterygii</taxon>
        <taxon>Esociformes</taxon>
        <taxon>Esocidae</taxon>
        <taxon>Esox</taxon>
    </lineage>
</organism>
<evidence type="ECO:0000256" key="27">
    <source>
        <dbReference type="ARBA" id="ARBA00042991"/>
    </source>
</evidence>
<dbReference type="KEGG" id="els:105012755"/>
<evidence type="ECO:0000256" key="15">
    <source>
        <dbReference type="ARBA" id="ARBA00023157"/>
    </source>
</evidence>
<dbReference type="Ensembl" id="ENSELUT00000091060.1">
    <property type="protein sequence ID" value="ENSELUP00000089987.1"/>
    <property type="gene ID" value="ENSELUG00000044567.1"/>
</dbReference>
<comment type="subunit">
    <text evidence="33">Homodimer; disulfide-linked. Homodimer formation occurs in the endoplasmic reticulum.</text>
</comment>
<dbReference type="GeneID" id="105012755"/>
<comment type="catalytic activity">
    <reaction evidence="31">
        <text>ganglioside GM1 (d18:1(4E)/18:0) + CMP-N-acetyl-beta-neuraminate = ganglioside GD1a (18:1(4E)/18:0) + CMP + H(+)</text>
        <dbReference type="Rhea" id="RHEA:48248"/>
        <dbReference type="ChEBI" id="CHEBI:15378"/>
        <dbReference type="ChEBI" id="CHEBI:57812"/>
        <dbReference type="ChEBI" id="CHEBI:60377"/>
        <dbReference type="ChEBI" id="CHEBI:73110"/>
        <dbReference type="ChEBI" id="CHEBI:90153"/>
    </reaction>
    <physiologicalReaction direction="left-to-right" evidence="31">
        <dbReference type="Rhea" id="RHEA:48249"/>
    </physiologicalReaction>
</comment>
<evidence type="ECO:0000313" key="41">
    <source>
        <dbReference type="Ensembl" id="ENSELUP00000089987.1"/>
    </source>
</evidence>
<evidence type="ECO:0000256" key="36">
    <source>
        <dbReference type="ARBA" id="ARBA00081332"/>
    </source>
</evidence>
<reference evidence="41" key="2">
    <citation type="submission" date="2025-08" db="UniProtKB">
        <authorList>
            <consortium name="Ensembl"/>
        </authorList>
    </citation>
    <scope>IDENTIFICATION</scope>
</reference>
<keyword evidence="14 40" id="KW-0472">Membrane</keyword>
<feature type="binding site" evidence="38">
    <location>
        <position position="284"/>
    </location>
    <ligand>
        <name>substrate</name>
    </ligand>
</feature>
<evidence type="ECO:0000256" key="13">
    <source>
        <dbReference type="ARBA" id="ARBA00023098"/>
    </source>
</evidence>
<dbReference type="InterPro" id="IPR038578">
    <property type="entry name" value="GT29-like_sf"/>
</dbReference>
<feature type="binding site" evidence="38">
    <location>
        <position position="120"/>
    </location>
    <ligand>
        <name>substrate</name>
    </ligand>
</feature>
<dbReference type="GO" id="GO:0006629">
    <property type="term" value="P:lipid metabolic process"/>
    <property type="evidence" value="ECO:0007669"/>
    <property type="project" value="UniProtKB-KW"/>
</dbReference>
<evidence type="ECO:0000256" key="5">
    <source>
        <dbReference type="ARBA" id="ARBA00006003"/>
    </source>
</evidence>
<evidence type="ECO:0000256" key="11">
    <source>
        <dbReference type="ARBA" id="ARBA00022989"/>
    </source>
</evidence>
<evidence type="ECO:0000256" key="35">
    <source>
        <dbReference type="ARBA" id="ARBA00081228"/>
    </source>
</evidence>
<keyword evidence="8" id="KW-0808">Transferase</keyword>
<evidence type="ECO:0000256" key="29">
    <source>
        <dbReference type="ARBA" id="ARBA00043773"/>
    </source>
</evidence>
<evidence type="ECO:0000256" key="22">
    <source>
        <dbReference type="ARBA" id="ARBA00041997"/>
    </source>
</evidence>
<dbReference type="GeneTree" id="ENSGT00940000154725"/>
<evidence type="ECO:0000256" key="26">
    <source>
        <dbReference type="ARBA" id="ARBA00042990"/>
    </source>
</evidence>
<evidence type="ECO:0000256" key="17">
    <source>
        <dbReference type="ARBA" id="ARBA00036292"/>
    </source>
</evidence>
<evidence type="ECO:0000256" key="30">
    <source>
        <dbReference type="ARBA" id="ARBA00043816"/>
    </source>
</evidence>
<evidence type="ECO:0000256" key="38">
    <source>
        <dbReference type="PIRSR" id="PIRSR005557-1"/>
    </source>
</evidence>
<dbReference type="InterPro" id="IPR001675">
    <property type="entry name" value="Glyco_trans_29"/>
</dbReference>
<feature type="binding site" evidence="38">
    <location>
        <position position="184"/>
    </location>
    <ligand>
        <name>substrate</name>
    </ligand>
</feature>